<dbReference type="Proteomes" id="UP000319263">
    <property type="component" value="Chromosome"/>
</dbReference>
<keyword evidence="3" id="KW-1185">Reference proteome</keyword>
<dbReference type="InterPro" id="IPR012296">
    <property type="entry name" value="Nuclease_put_TT1808"/>
</dbReference>
<protein>
    <submittedName>
        <fullName evidence="2">Uma2 family endonuclease</fullName>
    </submittedName>
</protein>
<dbReference type="Pfam" id="PF05685">
    <property type="entry name" value="Uma2"/>
    <property type="match status" value="1"/>
</dbReference>
<reference evidence="2 3" key="1">
    <citation type="submission" date="2019-07" db="EMBL/GenBank/DDBJ databases">
        <title>Microlunatus dokdonensis sp. nov. isolated from the rhizospheric soil of the wild plant Elymus tsukushiensis.</title>
        <authorList>
            <person name="Ghim S.-Y."/>
            <person name="Hwang Y.-J."/>
            <person name="Son J.-S."/>
            <person name="Shin J.-H."/>
        </authorList>
    </citation>
    <scope>NUCLEOTIDE SEQUENCE [LARGE SCALE GENOMIC DNA]</scope>
    <source>
        <strain evidence="2 3">KUDC0627</strain>
    </source>
</reference>
<dbReference type="InterPro" id="IPR011335">
    <property type="entry name" value="Restrct_endonuc-II-like"/>
</dbReference>
<dbReference type="Gene3D" id="3.90.1570.10">
    <property type="entry name" value="tt1808, chain A"/>
    <property type="match status" value="1"/>
</dbReference>
<dbReference type="PANTHER" id="PTHR34107:SF4">
    <property type="entry name" value="SLL1222 PROTEIN"/>
    <property type="match status" value="1"/>
</dbReference>
<name>A0A516PZR3_9ACTN</name>
<feature type="domain" description="Putative restriction endonuclease" evidence="1">
    <location>
        <begin position="16"/>
        <end position="166"/>
    </location>
</feature>
<keyword evidence="2" id="KW-0378">Hydrolase</keyword>
<dbReference type="PANTHER" id="PTHR34107">
    <property type="entry name" value="SLL0198 PROTEIN-RELATED"/>
    <property type="match status" value="1"/>
</dbReference>
<proteinExistence type="predicted"/>
<evidence type="ECO:0000259" key="1">
    <source>
        <dbReference type="Pfam" id="PF05685"/>
    </source>
</evidence>
<dbReference type="OrthoDB" id="9799703at2"/>
<dbReference type="RefSeq" id="WP_143986637.1">
    <property type="nucleotide sequence ID" value="NZ_CP041692.1"/>
</dbReference>
<dbReference type="GO" id="GO:0004519">
    <property type="term" value="F:endonuclease activity"/>
    <property type="evidence" value="ECO:0007669"/>
    <property type="project" value="UniProtKB-KW"/>
</dbReference>
<dbReference type="AlphaFoldDB" id="A0A516PZR3"/>
<dbReference type="KEGG" id="mik:FOE78_12845"/>
<evidence type="ECO:0000313" key="2">
    <source>
        <dbReference type="EMBL" id="QDP96675.1"/>
    </source>
</evidence>
<organism evidence="2 3">
    <name type="scientific">Microlunatus elymi</name>
    <dbReference type="NCBI Taxonomy" id="2596828"/>
    <lineage>
        <taxon>Bacteria</taxon>
        <taxon>Bacillati</taxon>
        <taxon>Actinomycetota</taxon>
        <taxon>Actinomycetes</taxon>
        <taxon>Propionibacteriales</taxon>
        <taxon>Propionibacteriaceae</taxon>
        <taxon>Microlunatus</taxon>
    </lineage>
</organism>
<sequence length="183" mass="20199">MGAVTTFPQGRAWTVADLEQFPENDGNRYELIDGVLVVSPSPAVRHQIVSAQLHLLLAANCPVDLRVLAAPTDVVLADDTVVVPDLIVARRSDFTSKILPVAPLLAVEILSPSNRLFELNIKHDRYRRAGVRSYWIVDPDRPSLTAWALNKDNYRQIAEVSGEQSFTAADPYEVTITPNALLD</sequence>
<dbReference type="EMBL" id="CP041692">
    <property type="protein sequence ID" value="QDP96675.1"/>
    <property type="molecule type" value="Genomic_DNA"/>
</dbReference>
<dbReference type="CDD" id="cd06260">
    <property type="entry name" value="DUF820-like"/>
    <property type="match status" value="1"/>
</dbReference>
<gene>
    <name evidence="2" type="ORF">FOE78_12845</name>
</gene>
<keyword evidence="2" id="KW-0255">Endonuclease</keyword>
<dbReference type="SUPFAM" id="SSF52980">
    <property type="entry name" value="Restriction endonuclease-like"/>
    <property type="match status" value="1"/>
</dbReference>
<dbReference type="InterPro" id="IPR008538">
    <property type="entry name" value="Uma2"/>
</dbReference>
<keyword evidence="2" id="KW-0540">Nuclease</keyword>
<accession>A0A516PZR3</accession>
<evidence type="ECO:0000313" key="3">
    <source>
        <dbReference type="Proteomes" id="UP000319263"/>
    </source>
</evidence>